<dbReference type="AlphaFoldDB" id="A0A6I7HJQ8"/>
<proteinExistence type="predicted"/>
<dbReference type="RefSeq" id="WP_147273540.1">
    <property type="nucleotide sequence ID" value="NZ_QPIX01000007.1"/>
</dbReference>
<protein>
    <submittedName>
        <fullName evidence="2">Uncharacterized protein</fullName>
    </submittedName>
</protein>
<sequence length="162" mass="16634">MANLQGNCLPSVGKGGVILATGLAVLSVASVALPVINIKVMGFGGGLALASPHFLGGVAYLLPLAFLAGLVARFAPQAQTYVRVLEIAGLVIAVGIALYATMTLLNGMNEMSNADRQMAQMLGSANARQLSSMRGLSLAGGTLALVLLLLGSAWQVWSGRRR</sequence>
<feature type="transmembrane region" description="Helical" evidence="1">
    <location>
        <begin position="136"/>
        <end position="157"/>
    </location>
</feature>
<evidence type="ECO:0000313" key="2">
    <source>
        <dbReference type="EMBL" id="RCW23167.1"/>
    </source>
</evidence>
<gene>
    <name evidence="2" type="ORF">DFR48_10736</name>
</gene>
<dbReference type="EMBL" id="QPIX01000007">
    <property type="protein sequence ID" value="RCW23167.1"/>
    <property type="molecule type" value="Genomic_DNA"/>
</dbReference>
<feature type="transmembrane region" description="Helical" evidence="1">
    <location>
        <begin position="53"/>
        <end position="72"/>
    </location>
</feature>
<accession>A0A6I7HJQ8</accession>
<evidence type="ECO:0000256" key="1">
    <source>
        <dbReference type="SAM" id="Phobius"/>
    </source>
</evidence>
<evidence type="ECO:0000313" key="3">
    <source>
        <dbReference type="Proteomes" id="UP000252582"/>
    </source>
</evidence>
<keyword evidence="1" id="KW-1133">Transmembrane helix</keyword>
<dbReference type="Proteomes" id="UP000252582">
    <property type="component" value="Unassembled WGS sequence"/>
</dbReference>
<keyword evidence="1" id="KW-0812">Transmembrane</keyword>
<name>A0A6I7HJQ8_9HYPH</name>
<comment type="caution">
    <text evidence="2">The sequence shown here is derived from an EMBL/GenBank/DDBJ whole genome shotgun (WGS) entry which is preliminary data.</text>
</comment>
<feature type="transmembrane region" description="Helical" evidence="1">
    <location>
        <begin position="12"/>
        <end position="33"/>
    </location>
</feature>
<reference evidence="2 3" key="1">
    <citation type="submission" date="2018-07" db="EMBL/GenBank/DDBJ databases">
        <title>Genomic Encyclopedia of Type Strains, Phase IV (KMG-IV): sequencing the most valuable type-strain genomes for metagenomic binning, comparative biology and taxonomic classification.</title>
        <authorList>
            <person name="Goeker M."/>
        </authorList>
    </citation>
    <scope>NUCLEOTIDE SEQUENCE [LARGE SCALE GENOMIC DNA]</scope>
    <source>
        <strain evidence="2 3">DSM 25528</strain>
    </source>
</reference>
<keyword evidence="1" id="KW-0472">Membrane</keyword>
<feature type="transmembrane region" description="Helical" evidence="1">
    <location>
        <begin position="84"/>
        <end position="105"/>
    </location>
</feature>
<keyword evidence="3" id="KW-1185">Reference proteome</keyword>
<organism evidence="2 3">
    <name type="scientific">Ciceribacter lividus</name>
    <dbReference type="NCBI Taxonomy" id="1197950"/>
    <lineage>
        <taxon>Bacteria</taxon>
        <taxon>Pseudomonadati</taxon>
        <taxon>Pseudomonadota</taxon>
        <taxon>Alphaproteobacteria</taxon>
        <taxon>Hyphomicrobiales</taxon>
        <taxon>Rhizobiaceae</taxon>
        <taxon>Ciceribacter</taxon>
    </lineage>
</organism>